<dbReference type="InterPro" id="IPR037151">
    <property type="entry name" value="AlkB-like_sf"/>
</dbReference>
<dbReference type="Pfam" id="PF13532">
    <property type="entry name" value="2OG-FeII_Oxy_2"/>
    <property type="match status" value="1"/>
</dbReference>
<proteinExistence type="predicted"/>
<dbReference type="GO" id="GO:0051213">
    <property type="term" value="F:dioxygenase activity"/>
    <property type="evidence" value="ECO:0007669"/>
    <property type="project" value="UniProtKB-KW"/>
</dbReference>
<dbReference type="InterPro" id="IPR027450">
    <property type="entry name" value="AlkB-like"/>
</dbReference>
<evidence type="ECO:0000259" key="1">
    <source>
        <dbReference type="Pfam" id="PF13532"/>
    </source>
</evidence>
<protein>
    <submittedName>
        <fullName evidence="2">Alpha-ketoglutarate-dependent dioxygenase AlkB</fullName>
    </submittedName>
</protein>
<reference evidence="2" key="1">
    <citation type="submission" date="2022-07" db="EMBL/GenBank/DDBJ databases">
        <title>Diversity of ethanolamine utilization by human commensal Escherichia coli.</title>
        <authorList>
            <person name="Jubelin G."/>
        </authorList>
    </citation>
    <scope>NUCLEOTIDE SEQUENCE</scope>
    <source>
        <strain evidence="2">S1</strain>
    </source>
</reference>
<dbReference type="Proteomes" id="UP001206878">
    <property type="component" value="Unassembled WGS sequence"/>
</dbReference>
<feature type="domain" description="Alpha-ketoglutarate-dependent dioxygenase AlkB-like" evidence="1">
    <location>
        <begin position="7"/>
        <end position="65"/>
    </location>
</feature>
<evidence type="ECO:0000313" key="2">
    <source>
        <dbReference type="EMBL" id="MCR6679645.1"/>
    </source>
</evidence>
<gene>
    <name evidence="2" type="ORF">NVV43_29905</name>
</gene>
<evidence type="ECO:0000313" key="3">
    <source>
        <dbReference type="Proteomes" id="UP001206878"/>
    </source>
</evidence>
<keyword evidence="2" id="KW-0560">Oxidoreductase</keyword>
<accession>A0AAW5MYL8</accession>
<dbReference type="EMBL" id="JANPXH010001556">
    <property type="protein sequence ID" value="MCR6679645.1"/>
    <property type="molecule type" value="Genomic_DNA"/>
</dbReference>
<dbReference type="SUPFAM" id="SSF51197">
    <property type="entry name" value="Clavaminate synthase-like"/>
    <property type="match status" value="1"/>
</dbReference>
<organism evidence="2 3">
    <name type="scientific">Escherichia marmotae</name>
    <dbReference type="NCBI Taxonomy" id="1499973"/>
    <lineage>
        <taxon>Bacteria</taxon>
        <taxon>Pseudomonadati</taxon>
        <taxon>Pseudomonadota</taxon>
        <taxon>Gammaproteobacteria</taxon>
        <taxon>Enterobacterales</taxon>
        <taxon>Enterobacteriaceae</taxon>
        <taxon>Escherichia</taxon>
    </lineage>
</organism>
<feature type="non-terminal residue" evidence="2">
    <location>
        <position position="71"/>
    </location>
</feature>
<comment type="caution">
    <text evidence="2">The sequence shown here is derived from an EMBL/GenBank/DDBJ whole genome shotgun (WGS) entry which is preliminary data.</text>
</comment>
<dbReference type="AlphaFoldDB" id="A0AAW5MYL8"/>
<keyword evidence="2" id="KW-0223">Dioxygenase</keyword>
<name>A0AAW5MYL8_9ESCH</name>
<sequence length="71" mass="7936">MPDFLFALRSFAASFAGLEPEQLEHVLVTEYAPGAGIGWHRDKAVFGRVVGVSLLSPCVLRFRRKLNEKFS</sequence>
<dbReference type="Gene3D" id="2.60.120.590">
    <property type="entry name" value="Alpha-ketoglutarate-dependent dioxygenase AlkB-like"/>
    <property type="match status" value="1"/>
</dbReference>